<keyword evidence="5" id="KW-1185">Reference proteome</keyword>
<feature type="domain" description="N-acetyltransferase" evidence="3">
    <location>
        <begin position="5"/>
        <end position="167"/>
    </location>
</feature>
<protein>
    <submittedName>
        <fullName evidence="4">Phosphinothricin acetyltransferase</fullName>
    </submittedName>
</protein>
<dbReference type="SUPFAM" id="SSF55729">
    <property type="entry name" value="Acyl-CoA N-acyltransferases (Nat)"/>
    <property type="match status" value="1"/>
</dbReference>
<dbReference type="PANTHER" id="PTHR43072">
    <property type="entry name" value="N-ACETYLTRANSFERASE"/>
    <property type="match status" value="1"/>
</dbReference>
<sequence>MIDKILLRDAAEADIADILEIVNEAILNTTAIYDYDVRSHEAQLAWFQQRKQENMPVIVAEKDGKTVGFGSYGIFRPKIGYRFSVEHSIYISGTCRGGGIGKLLMKELISRAKSDGLHTMIAGIDAENAGSIDFHKQFGFVETGRIREAAYKFDRWLDLVFMQLILEDK</sequence>
<dbReference type="AlphaFoldDB" id="A0A1I5RMU1"/>
<gene>
    <name evidence="4" type="ORF">SAMN04515674_104130</name>
</gene>
<accession>A0A1I5RMU1</accession>
<dbReference type="OrthoDB" id="9799096at2"/>
<proteinExistence type="predicted"/>
<dbReference type="PANTHER" id="PTHR43072:SF23">
    <property type="entry name" value="UPF0039 PROTEIN C11D3.02C"/>
    <property type="match status" value="1"/>
</dbReference>
<dbReference type="RefSeq" id="WP_092015381.1">
    <property type="nucleotide sequence ID" value="NZ_FOXH01000004.1"/>
</dbReference>
<dbReference type="Gene3D" id="3.40.630.30">
    <property type="match status" value="1"/>
</dbReference>
<dbReference type="Pfam" id="PF00583">
    <property type="entry name" value="Acetyltransf_1"/>
    <property type="match status" value="1"/>
</dbReference>
<dbReference type="GO" id="GO:0016747">
    <property type="term" value="F:acyltransferase activity, transferring groups other than amino-acyl groups"/>
    <property type="evidence" value="ECO:0007669"/>
    <property type="project" value="InterPro"/>
</dbReference>
<dbReference type="STRING" id="1079859.SAMN04515674_104130"/>
<dbReference type="PROSITE" id="PS51186">
    <property type="entry name" value="GNAT"/>
    <property type="match status" value="1"/>
</dbReference>
<evidence type="ECO:0000256" key="2">
    <source>
        <dbReference type="ARBA" id="ARBA00023315"/>
    </source>
</evidence>
<keyword evidence="2" id="KW-0012">Acyltransferase</keyword>
<evidence type="ECO:0000313" key="4">
    <source>
        <dbReference type="EMBL" id="SFP59216.1"/>
    </source>
</evidence>
<dbReference type="EMBL" id="FOXH01000004">
    <property type="protein sequence ID" value="SFP59216.1"/>
    <property type="molecule type" value="Genomic_DNA"/>
</dbReference>
<dbReference type="Proteomes" id="UP000199306">
    <property type="component" value="Unassembled WGS sequence"/>
</dbReference>
<evidence type="ECO:0000313" key="5">
    <source>
        <dbReference type="Proteomes" id="UP000199306"/>
    </source>
</evidence>
<keyword evidence="1 4" id="KW-0808">Transferase</keyword>
<reference evidence="4 5" key="1">
    <citation type="submission" date="2016-10" db="EMBL/GenBank/DDBJ databases">
        <authorList>
            <person name="de Groot N.N."/>
        </authorList>
    </citation>
    <scope>NUCLEOTIDE SEQUENCE [LARGE SCALE GENOMIC DNA]</scope>
    <source>
        <strain evidence="5">E92,LMG 26720,CCM 7988</strain>
    </source>
</reference>
<name>A0A1I5RMU1_9BACT</name>
<dbReference type="CDD" id="cd04301">
    <property type="entry name" value="NAT_SF"/>
    <property type="match status" value="1"/>
</dbReference>
<organism evidence="4 5">
    <name type="scientific">Pseudarcicella hirudinis</name>
    <dbReference type="NCBI Taxonomy" id="1079859"/>
    <lineage>
        <taxon>Bacteria</taxon>
        <taxon>Pseudomonadati</taxon>
        <taxon>Bacteroidota</taxon>
        <taxon>Cytophagia</taxon>
        <taxon>Cytophagales</taxon>
        <taxon>Flectobacillaceae</taxon>
        <taxon>Pseudarcicella</taxon>
    </lineage>
</organism>
<dbReference type="InterPro" id="IPR000182">
    <property type="entry name" value="GNAT_dom"/>
</dbReference>
<dbReference type="InterPro" id="IPR016181">
    <property type="entry name" value="Acyl_CoA_acyltransferase"/>
</dbReference>
<evidence type="ECO:0000256" key="1">
    <source>
        <dbReference type="ARBA" id="ARBA00022679"/>
    </source>
</evidence>
<evidence type="ECO:0000259" key="3">
    <source>
        <dbReference type="PROSITE" id="PS51186"/>
    </source>
</evidence>